<reference evidence="2 3" key="1">
    <citation type="submission" date="2016-03" db="EMBL/GenBank/DDBJ databases">
        <title>The draft genome sequence of Fonsecaea nubica causative agent of cutaneous subcutaneous infection in human host.</title>
        <authorList>
            <person name="Costa F."/>
            <person name="Sybren D.H."/>
            <person name="Raittz R.T."/>
            <person name="Weiss V.A."/>
            <person name="Leao A.C."/>
            <person name="Gomes R."/>
            <person name="De Souza E.M."/>
            <person name="Pedrosa F.O."/>
            <person name="Steffens M.B."/>
            <person name="Bombassaro A."/>
            <person name="Tadra-Sfeir M.Z."/>
            <person name="Moreno L.F."/>
            <person name="Najafzadeh M.J."/>
            <person name="Felipe M.S."/>
            <person name="Teixeira M."/>
            <person name="Sun J."/>
            <person name="Xi L."/>
            <person name="Castro M.A."/>
            <person name="Vicente V.A."/>
        </authorList>
    </citation>
    <scope>NUCLEOTIDE SEQUENCE [LARGE SCALE GENOMIC DNA]</scope>
    <source>
        <strain evidence="2 3">CBS 269.64</strain>
    </source>
</reference>
<dbReference type="RefSeq" id="XP_022500666.1">
    <property type="nucleotide sequence ID" value="XM_022643329.1"/>
</dbReference>
<gene>
    <name evidence="2" type="ORF">AYO20_05035</name>
</gene>
<comment type="caution">
    <text evidence="2">The sequence shown here is derived from an EMBL/GenBank/DDBJ whole genome shotgun (WGS) entry which is preliminary data.</text>
</comment>
<organism evidence="2 3">
    <name type="scientific">Fonsecaea nubica</name>
    <dbReference type="NCBI Taxonomy" id="856822"/>
    <lineage>
        <taxon>Eukaryota</taxon>
        <taxon>Fungi</taxon>
        <taxon>Dikarya</taxon>
        <taxon>Ascomycota</taxon>
        <taxon>Pezizomycotina</taxon>
        <taxon>Eurotiomycetes</taxon>
        <taxon>Chaetothyriomycetidae</taxon>
        <taxon>Chaetothyriales</taxon>
        <taxon>Herpotrichiellaceae</taxon>
        <taxon>Fonsecaea</taxon>
    </lineage>
</organism>
<dbReference type="AlphaFoldDB" id="A0A178D2K7"/>
<accession>A0A178D2K7</accession>
<proteinExistence type="predicted"/>
<evidence type="ECO:0000256" key="1">
    <source>
        <dbReference type="SAM" id="SignalP"/>
    </source>
</evidence>
<dbReference type="GeneID" id="34588452"/>
<feature type="chain" id="PRO_5008084006" evidence="1">
    <location>
        <begin position="22"/>
        <end position="155"/>
    </location>
</feature>
<name>A0A178D2K7_9EURO</name>
<keyword evidence="1" id="KW-0732">Signal</keyword>
<dbReference type="Proteomes" id="UP000185904">
    <property type="component" value="Unassembled WGS sequence"/>
</dbReference>
<evidence type="ECO:0000313" key="2">
    <source>
        <dbReference type="EMBL" id="OAL35654.1"/>
    </source>
</evidence>
<protein>
    <submittedName>
        <fullName evidence="2">Uncharacterized protein</fullName>
    </submittedName>
</protein>
<dbReference type="EMBL" id="LVCJ01000028">
    <property type="protein sequence ID" value="OAL35654.1"/>
    <property type="molecule type" value="Genomic_DNA"/>
</dbReference>
<feature type="signal peptide" evidence="1">
    <location>
        <begin position="1"/>
        <end position="21"/>
    </location>
</feature>
<keyword evidence="3" id="KW-1185">Reference proteome</keyword>
<evidence type="ECO:0000313" key="3">
    <source>
        <dbReference type="Proteomes" id="UP000185904"/>
    </source>
</evidence>
<sequence>MLNLVLRLVAVAACVFGVAICARISGEVLRDDRGGSTIITTYIDPETRPGDVARENPKVNASEQEMPGVVAITSSLAWPHLDWKSKSPFHTRFVGVFFRINPPTNLFQPATIARAVCERVAHPYTYDNIHFPIFIFTSPWKMVATRVNECVRLLG</sequence>